<organism evidence="1 2">
    <name type="scientific">Arenibacter arenosicollis</name>
    <dbReference type="NCBI Taxonomy" id="2762274"/>
    <lineage>
        <taxon>Bacteria</taxon>
        <taxon>Pseudomonadati</taxon>
        <taxon>Bacteroidota</taxon>
        <taxon>Flavobacteriia</taxon>
        <taxon>Flavobacteriales</taxon>
        <taxon>Flavobacteriaceae</taxon>
        <taxon>Arenibacter</taxon>
    </lineage>
</organism>
<dbReference type="Proteomes" id="UP000618952">
    <property type="component" value="Unassembled WGS sequence"/>
</dbReference>
<dbReference type="RefSeq" id="WP_187588450.1">
    <property type="nucleotide sequence ID" value="NZ_JACLHY010000040.1"/>
</dbReference>
<evidence type="ECO:0008006" key="3">
    <source>
        <dbReference type="Google" id="ProtNLM"/>
    </source>
</evidence>
<dbReference type="EMBL" id="JACLHY010000040">
    <property type="protein sequence ID" value="MBC8770538.1"/>
    <property type="molecule type" value="Genomic_DNA"/>
</dbReference>
<comment type="caution">
    <text evidence="1">The sequence shown here is derived from an EMBL/GenBank/DDBJ whole genome shotgun (WGS) entry which is preliminary data.</text>
</comment>
<proteinExistence type="predicted"/>
<gene>
    <name evidence="1" type="ORF">H4O18_21270</name>
</gene>
<protein>
    <recommendedName>
        <fullName evidence="3">LlaJI restriction endonuclease</fullName>
    </recommendedName>
</protein>
<accession>A0ABR7QTP8</accession>
<sequence>MKILIEGEKYPLNDLREIFDDPKFYHQEGQEGTILSVGYYHSFTRTHKKAQLVYMLPKVFMKTNEETVFGISKNSLYNLEQSDTFKHKEEYNWIRQVSVYFYNSLLEFKRRNKSSTIVQSSLSTNLSTNLNEQDYSYLDLLLSFVNFYKKNKNNVLFRHIESKSQQIRKPNWEKTIRKSVPLITKNGQPIYDVYRNKKKIVNTEEELLVYFFSILNHFNNDHKLYLKIDKSYQLIEGRKFKQLQENGLSKLRKIKYRYFNDTLKKMYHLCEIYFSQTDKSSIRNRKEEFISVNNYNLVFEDMVDKLFSDPIIEKKTKDGISLKNLKYNDDGKIIDHIFDYQSLLDRSDIFYIGDSKYYKSDNTAGKVSKFKQFTYAKNVIQYNIDLLNETGTYYTENLRYRDKLTEGYNITPNFFIYGYIKDFKNFDSDELNEKGGIVKSFHFENRLFDRDTLFVHQYKINFLYVLKAYTQFGNRTIKKLRGVTKNRFRENFIDFFSDKNKSEFEFYEFKGGNVKEFVEKNFRKINGKCFLTKENKLILARHKNDDKLNNLITEFKQYEFE</sequence>
<reference evidence="1 2" key="1">
    <citation type="submission" date="2020-08" db="EMBL/GenBank/DDBJ databases">
        <title>Arenibacter gaetbuli sp. nov., isolated from a sand dune.</title>
        <authorList>
            <person name="Park S."/>
            <person name="Yoon J.-H."/>
        </authorList>
    </citation>
    <scope>NUCLEOTIDE SEQUENCE [LARGE SCALE GENOMIC DNA]</scope>
    <source>
        <strain evidence="1 2">BSSL-BM3</strain>
    </source>
</reference>
<evidence type="ECO:0000313" key="1">
    <source>
        <dbReference type="EMBL" id="MBC8770538.1"/>
    </source>
</evidence>
<name>A0ABR7QTP8_9FLAO</name>
<keyword evidence="2" id="KW-1185">Reference proteome</keyword>
<evidence type="ECO:0000313" key="2">
    <source>
        <dbReference type="Proteomes" id="UP000618952"/>
    </source>
</evidence>